<keyword evidence="4 6" id="KW-0326">Glycosidase</keyword>
<dbReference type="InterPro" id="IPR050727">
    <property type="entry name" value="GH43_arabinanases"/>
</dbReference>
<evidence type="ECO:0000313" key="8">
    <source>
        <dbReference type="EMBL" id="NYE72777.1"/>
    </source>
</evidence>
<dbReference type="AlphaFoldDB" id="A0A7Y9I9P8"/>
<dbReference type="Gene3D" id="2.115.10.20">
    <property type="entry name" value="Glycosyl hydrolase domain, family 43"/>
    <property type="match status" value="1"/>
</dbReference>
<dbReference type="GO" id="GO:0004553">
    <property type="term" value="F:hydrolase activity, hydrolyzing O-glycosyl compounds"/>
    <property type="evidence" value="ECO:0007669"/>
    <property type="project" value="InterPro"/>
</dbReference>
<feature type="site" description="Important for catalytic activity, responsible for pKa modulation of the active site Glu and correct orientation of both the proton donor and substrate" evidence="5">
    <location>
        <position position="178"/>
    </location>
</feature>
<dbReference type="InterPro" id="IPR006710">
    <property type="entry name" value="Glyco_hydro_43"/>
</dbReference>
<comment type="pathway">
    <text evidence="1">Glycan metabolism; L-arabinan degradation.</text>
</comment>
<evidence type="ECO:0000256" key="3">
    <source>
        <dbReference type="ARBA" id="ARBA00022801"/>
    </source>
</evidence>
<evidence type="ECO:0000256" key="1">
    <source>
        <dbReference type="ARBA" id="ARBA00004834"/>
    </source>
</evidence>
<evidence type="ECO:0000256" key="6">
    <source>
        <dbReference type="RuleBase" id="RU361187"/>
    </source>
</evidence>
<dbReference type="GO" id="GO:0005975">
    <property type="term" value="P:carbohydrate metabolic process"/>
    <property type="evidence" value="ECO:0007669"/>
    <property type="project" value="InterPro"/>
</dbReference>
<evidence type="ECO:0000313" key="9">
    <source>
        <dbReference type="Proteomes" id="UP000569914"/>
    </source>
</evidence>
<dbReference type="PANTHER" id="PTHR43301:SF3">
    <property type="entry name" value="ARABINAN ENDO-1,5-ALPHA-L-ARABINOSIDASE A-RELATED"/>
    <property type="match status" value="1"/>
</dbReference>
<accession>A0A7Y9I9P8</accession>
<keyword evidence="7" id="KW-0732">Signal</keyword>
<proteinExistence type="inferred from homology"/>
<dbReference type="RefSeq" id="WP_179753801.1">
    <property type="nucleotide sequence ID" value="NZ_JACCBU010000001.1"/>
</dbReference>
<dbReference type="Proteomes" id="UP000569914">
    <property type="component" value="Unassembled WGS sequence"/>
</dbReference>
<feature type="signal peptide" evidence="7">
    <location>
        <begin position="1"/>
        <end position="33"/>
    </location>
</feature>
<comment type="similarity">
    <text evidence="2 6">Belongs to the glycosyl hydrolase 43 family.</text>
</comment>
<organism evidence="8 9">
    <name type="scientific">Microlunatus parietis</name>
    <dbReference type="NCBI Taxonomy" id="682979"/>
    <lineage>
        <taxon>Bacteria</taxon>
        <taxon>Bacillati</taxon>
        <taxon>Actinomycetota</taxon>
        <taxon>Actinomycetes</taxon>
        <taxon>Propionibacteriales</taxon>
        <taxon>Propionibacteriaceae</taxon>
        <taxon>Microlunatus</taxon>
    </lineage>
</organism>
<keyword evidence="3 6" id="KW-0378">Hydrolase</keyword>
<dbReference type="SUPFAM" id="SSF75005">
    <property type="entry name" value="Arabinanase/levansucrase/invertase"/>
    <property type="match status" value="1"/>
</dbReference>
<evidence type="ECO:0000256" key="5">
    <source>
        <dbReference type="PIRSR" id="PIRSR606710-2"/>
    </source>
</evidence>
<evidence type="ECO:0008006" key="10">
    <source>
        <dbReference type="Google" id="ProtNLM"/>
    </source>
</evidence>
<sequence length="365" mass="38542">MTRLGKSTLLTSALALVLIVTASLATGPIAANAATPSSTFPLADPNTVLAKDGTYVTYGTNVGSGAGPRCGAPTGVKLYVPFLNHGSGDTVGMSNCAAGDALPSGPGPWADELDENKLKEVWAPGVVEFNGTYFMYYTATKKGTSQKCIGLATSGGAKSPFTDRGEWACPGGGRWAIDADPFVADGKLYVVYRDDAITSWPQTGISVVQVGSNGFALWNTRRDLLKSTDLVWESTNMSGTTHVIENPSIFVGGAGHYYLMFSGNNWRSARYSTGIADCGTSPLPSSRCRLLQDGANQPYFGYTGAGGLGPYRGLPGNHAGPGGMDVFYTSGNRRCVVWHWYDTAADRRHPIIGELKLNSGGFYVD</sequence>
<feature type="chain" id="PRO_5030531141" description="Glycosyl hydrolases family 43" evidence="7">
    <location>
        <begin position="34"/>
        <end position="365"/>
    </location>
</feature>
<name>A0A7Y9I9P8_9ACTN</name>
<evidence type="ECO:0000256" key="4">
    <source>
        <dbReference type="ARBA" id="ARBA00023295"/>
    </source>
</evidence>
<evidence type="ECO:0000256" key="7">
    <source>
        <dbReference type="SAM" id="SignalP"/>
    </source>
</evidence>
<dbReference type="EMBL" id="JACCBU010000001">
    <property type="protein sequence ID" value="NYE72777.1"/>
    <property type="molecule type" value="Genomic_DNA"/>
</dbReference>
<dbReference type="InterPro" id="IPR023296">
    <property type="entry name" value="Glyco_hydro_beta-prop_sf"/>
</dbReference>
<comment type="caution">
    <text evidence="8">The sequence shown here is derived from an EMBL/GenBank/DDBJ whole genome shotgun (WGS) entry which is preliminary data.</text>
</comment>
<keyword evidence="9" id="KW-1185">Reference proteome</keyword>
<dbReference type="Pfam" id="PF04616">
    <property type="entry name" value="Glyco_hydro_43"/>
    <property type="match status" value="1"/>
</dbReference>
<dbReference type="PANTHER" id="PTHR43301">
    <property type="entry name" value="ARABINAN ENDO-1,5-ALPHA-L-ARABINOSIDASE"/>
    <property type="match status" value="1"/>
</dbReference>
<evidence type="ECO:0000256" key="2">
    <source>
        <dbReference type="ARBA" id="ARBA00009865"/>
    </source>
</evidence>
<reference evidence="8 9" key="1">
    <citation type="submission" date="2020-07" db="EMBL/GenBank/DDBJ databases">
        <title>Sequencing the genomes of 1000 actinobacteria strains.</title>
        <authorList>
            <person name="Klenk H.-P."/>
        </authorList>
    </citation>
    <scope>NUCLEOTIDE SEQUENCE [LARGE SCALE GENOMIC DNA]</scope>
    <source>
        <strain evidence="8 9">DSM 22083</strain>
    </source>
</reference>
<gene>
    <name evidence="8" type="ORF">BKA15_004106</name>
</gene>
<protein>
    <recommendedName>
        <fullName evidence="10">Glycosyl hydrolases family 43</fullName>
    </recommendedName>
</protein>